<feature type="domain" description="WCX" evidence="1">
    <location>
        <begin position="6"/>
        <end position="56"/>
    </location>
</feature>
<reference evidence="3" key="1">
    <citation type="journal article" date="2019" name="Int. J. Syst. Evol. Microbiol.">
        <title>The Global Catalogue of Microorganisms (GCM) 10K type strain sequencing project: providing services to taxonomists for standard genome sequencing and annotation.</title>
        <authorList>
            <consortium name="The Broad Institute Genomics Platform"/>
            <consortium name="The Broad Institute Genome Sequencing Center for Infectious Disease"/>
            <person name="Wu L."/>
            <person name="Ma J."/>
        </authorList>
    </citation>
    <scope>NUCLEOTIDE SEQUENCE [LARGE SCALE GENOMIC DNA]</scope>
    <source>
        <strain evidence="3">CECT 7649</strain>
    </source>
</reference>
<comment type="caution">
    <text evidence="2">The sequence shown here is derived from an EMBL/GenBank/DDBJ whole genome shotgun (WGS) entry which is preliminary data.</text>
</comment>
<dbReference type="Pfam" id="PF25583">
    <property type="entry name" value="WCX"/>
    <property type="match status" value="1"/>
</dbReference>
<keyword evidence="3" id="KW-1185">Reference proteome</keyword>
<evidence type="ECO:0000313" key="2">
    <source>
        <dbReference type="EMBL" id="MFC7381784.1"/>
    </source>
</evidence>
<name>A0ABW2NY50_9ACTN</name>
<dbReference type="RefSeq" id="WP_380825055.1">
    <property type="nucleotide sequence ID" value="NZ_JBHTCG010000003.1"/>
</dbReference>
<sequence>MPSGVRVEPLGDDACVAEVGSDTPRMLACYLGMLGADFEVTGPPELVAEIRALAGRYRRAVPEGAP</sequence>
<dbReference type="EMBL" id="JBHTCG010000003">
    <property type="protein sequence ID" value="MFC7381784.1"/>
    <property type="molecule type" value="Genomic_DNA"/>
</dbReference>
<dbReference type="InterPro" id="IPR057727">
    <property type="entry name" value="WCX_dom"/>
</dbReference>
<evidence type="ECO:0000313" key="3">
    <source>
        <dbReference type="Proteomes" id="UP001596496"/>
    </source>
</evidence>
<gene>
    <name evidence="2" type="ORF">ACFQSB_06165</name>
</gene>
<proteinExistence type="predicted"/>
<accession>A0ABW2NY50</accession>
<dbReference type="Proteomes" id="UP001596496">
    <property type="component" value="Unassembled WGS sequence"/>
</dbReference>
<organism evidence="2 3">
    <name type="scientific">Sphaerisporangium rhizosphaerae</name>
    <dbReference type="NCBI Taxonomy" id="2269375"/>
    <lineage>
        <taxon>Bacteria</taxon>
        <taxon>Bacillati</taxon>
        <taxon>Actinomycetota</taxon>
        <taxon>Actinomycetes</taxon>
        <taxon>Streptosporangiales</taxon>
        <taxon>Streptosporangiaceae</taxon>
        <taxon>Sphaerisporangium</taxon>
    </lineage>
</organism>
<protein>
    <submittedName>
        <fullName evidence="2">WYL domain-containing protein</fullName>
    </submittedName>
</protein>
<evidence type="ECO:0000259" key="1">
    <source>
        <dbReference type="Pfam" id="PF25583"/>
    </source>
</evidence>